<dbReference type="NCBIfam" id="TIGR01644">
    <property type="entry name" value="phage_P2_V"/>
    <property type="match status" value="1"/>
</dbReference>
<evidence type="ECO:0000259" key="1">
    <source>
        <dbReference type="Pfam" id="PF06890"/>
    </source>
</evidence>
<dbReference type="InterPro" id="IPR053861">
    <property type="entry name" value="Phage_Mu_Gp45_N"/>
</dbReference>
<sequence>MGLNPANFSRTLNQIGRRLRLLVDRAVVRIVTDSLGRQNLQVQSLADATNDDVERFQQYGFTSVPPAGSEAIILAVGGRRESLVAIAVEDKRCRPKGLAPGDVCLYHQDGQSMVILKKDGIIDIRGKTVNYTADDLFEINSAQLKFVGPSEFTEDITVKGKSFLKHIHKDGDNADTTAPL</sequence>
<name>A0A212IHD7_9ENTR</name>
<evidence type="ECO:0000313" key="3">
    <source>
        <dbReference type="EMBL" id="SBV67787.1"/>
    </source>
</evidence>
<gene>
    <name evidence="2" type="ORF">KL86CIT2_50080</name>
    <name evidence="3" type="ORF">KM92CIT3_80531</name>
</gene>
<dbReference type="PIRSF" id="PIRSF012337">
    <property type="entry name" value="gp45"/>
    <property type="match status" value="1"/>
</dbReference>
<dbReference type="EMBL" id="FLUA01000049">
    <property type="protein sequence ID" value="SBV66230.1"/>
    <property type="molecule type" value="Genomic_DNA"/>
</dbReference>
<dbReference type="RefSeq" id="WP_046275170.1">
    <property type="nucleotide sequence ID" value="NZ_LT598669.1"/>
</dbReference>
<protein>
    <submittedName>
        <fullName evidence="2">Mu-like prophage FluMu protein gp45</fullName>
    </submittedName>
    <submittedName>
        <fullName evidence="3">Prophage baseplate assembly protein V</fullName>
    </submittedName>
</protein>
<evidence type="ECO:0000313" key="2">
    <source>
        <dbReference type="EMBL" id="SBV66230.1"/>
    </source>
</evidence>
<dbReference type="AlphaFoldDB" id="A0A212IHD7"/>
<proteinExistence type="predicted"/>
<dbReference type="InterPro" id="IPR013046">
    <property type="entry name" value="GpV/Gp45"/>
</dbReference>
<dbReference type="EMBL" id="FLUB01000020">
    <property type="protein sequence ID" value="SBV67787.1"/>
    <property type="molecule type" value="Genomic_DNA"/>
</dbReference>
<accession>A0A212IHD7</accession>
<dbReference type="Pfam" id="PF06890">
    <property type="entry name" value="Phage_Mu_Gp45"/>
    <property type="match status" value="1"/>
</dbReference>
<reference evidence="2" key="1">
    <citation type="submission" date="2016-04" db="EMBL/GenBank/DDBJ databases">
        <authorList>
            <person name="Evans L.H."/>
            <person name="Alamgir A."/>
            <person name="Owens N."/>
            <person name="Weber N.D."/>
            <person name="Virtaneva K."/>
            <person name="Barbian K."/>
            <person name="Babar A."/>
            <person name="Rosenke K."/>
        </authorList>
    </citation>
    <scope>NUCLEOTIDE SEQUENCE</scope>
    <source>
        <strain evidence="2">86-2</strain>
        <strain evidence="3">92-3</strain>
    </source>
</reference>
<organism evidence="2">
    <name type="scientific">uncultured Citrobacter sp</name>
    <dbReference type="NCBI Taxonomy" id="200446"/>
    <lineage>
        <taxon>Bacteria</taxon>
        <taxon>Pseudomonadati</taxon>
        <taxon>Pseudomonadota</taxon>
        <taxon>Gammaproteobacteria</taxon>
        <taxon>Enterobacterales</taxon>
        <taxon>Enterobacteriaceae</taxon>
        <taxon>Citrobacter</taxon>
        <taxon>environmental samples</taxon>
    </lineage>
</organism>
<dbReference type="InterPro" id="IPR014462">
    <property type="entry name" value="Phage_Mu_Gp45"/>
</dbReference>
<feature type="domain" description="Bacteriophage Mu Gp45 N-terminal" evidence="1">
    <location>
        <begin position="25"/>
        <end position="92"/>
    </location>
</feature>